<comment type="caution">
    <text evidence="1">The sequence shown here is derived from an EMBL/GenBank/DDBJ whole genome shotgun (WGS) entry which is preliminary data.</text>
</comment>
<dbReference type="Proteomes" id="UP001284601">
    <property type="component" value="Unassembled WGS sequence"/>
</dbReference>
<dbReference type="EMBL" id="JAWSTH010000038">
    <property type="protein sequence ID" value="MDW5595672.1"/>
    <property type="molecule type" value="Genomic_DNA"/>
</dbReference>
<reference evidence="1 2" key="2">
    <citation type="submission" date="2023-10" db="EMBL/GenBank/DDBJ databases">
        <authorList>
            <person name="Han X.F."/>
        </authorList>
    </citation>
    <scope>NUCLEOTIDE SEQUENCE [LARGE SCALE GENOMIC DNA]</scope>
    <source>
        <strain evidence="1 2">KCTC 39840</strain>
    </source>
</reference>
<dbReference type="RefSeq" id="WP_318598007.1">
    <property type="nucleotide sequence ID" value="NZ_JAWSTH010000038.1"/>
</dbReference>
<accession>A0ABU4HSM9</accession>
<reference evidence="2" key="1">
    <citation type="submission" date="2023-07" db="EMBL/GenBank/DDBJ databases">
        <title>Conexibacter stalactiti sp. nov., isolated from stalactites in a lava cave and emended description of the genus Conexibacter.</title>
        <authorList>
            <person name="Lee S.D."/>
        </authorList>
    </citation>
    <scope>NUCLEOTIDE SEQUENCE [LARGE SCALE GENOMIC DNA]</scope>
    <source>
        <strain evidence="2">KCTC 39840</strain>
    </source>
</reference>
<sequence>MGAVIHTTATNAGDSVKLMVAEQYDEVVERLRAAAAAGGLAEVTQQHDGARVALVPAQVVFVREPRA</sequence>
<evidence type="ECO:0000313" key="2">
    <source>
        <dbReference type="Proteomes" id="UP001284601"/>
    </source>
</evidence>
<gene>
    <name evidence="1" type="ORF">R7226_15080</name>
</gene>
<keyword evidence="2" id="KW-1185">Reference proteome</keyword>
<protein>
    <submittedName>
        <fullName evidence="1">Uncharacterized protein</fullName>
    </submittedName>
</protein>
<evidence type="ECO:0000313" key="1">
    <source>
        <dbReference type="EMBL" id="MDW5595672.1"/>
    </source>
</evidence>
<organism evidence="1 2">
    <name type="scientific">Conexibacter stalactiti</name>
    <dbReference type="NCBI Taxonomy" id="1940611"/>
    <lineage>
        <taxon>Bacteria</taxon>
        <taxon>Bacillati</taxon>
        <taxon>Actinomycetota</taxon>
        <taxon>Thermoleophilia</taxon>
        <taxon>Solirubrobacterales</taxon>
        <taxon>Conexibacteraceae</taxon>
        <taxon>Conexibacter</taxon>
    </lineage>
</organism>
<name>A0ABU4HSM9_9ACTN</name>
<proteinExistence type="predicted"/>